<feature type="signal peptide" evidence="1">
    <location>
        <begin position="1"/>
        <end position="21"/>
    </location>
</feature>
<dbReference type="STRING" id="525919.Apre_0569"/>
<proteinExistence type="predicted"/>
<keyword evidence="3" id="KW-1185">Reference proteome</keyword>
<dbReference type="HOGENOM" id="CLU_3094941_0_0_9"/>
<dbReference type="EMBL" id="CP001708">
    <property type="protein sequence ID" value="ACV28614.1"/>
    <property type="molecule type" value="Genomic_DNA"/>
</dbReference>
<dbReference type="AlphaFoldDB" id="C7RGK3"/>
<feature type="chain" id="PRO_5038506328" evidence="1">
    <location>
        <begin position="22"/>
        <end position="51"/>
    </location>
</feature>
<dbReference type="KEGG" id="apr:Apre_0569"/>
<keyword evidence="1" id="KW-0732">Signal</keyword>
<reference evidence="2 3" key="1">
    <citation type="journal article" date="2009" name="Stand. Genomic Sci.">
        <title>Complete genome sequence of Anaerococcus prevotii type strain (PC1).</title>
        <authorList>
            <person name="Labutti K."/>
            <person name="Pukall R."/>
            <person name="Steenblock K."/>
            <person name="Glavina Del Rio T."/>
            <person name="Tice H."/>
            <person name="Copeland A."/>
            <person name="Cheng J.F."/>
            <person name="Lucas S."/>
            <person name="Chen F."/>
            <person name="Nolan M."/>
            <person name="Bruce D."/>
            <person name="Goodwin L."/>
            <person name="Pitluck S."/>
            <person name="Ivanova N."/>
            <person name="Mavromatis K."/>
            <person name="Ovchinnikova G."/>
            <person name="Pati A."/>
            <person name="Chen A."/>
            <person name="Palaniappan K."/>
            <person name="Land M."/>
            <person name="Hauser L."/>
            <person name="Chang Y.J."/>
            <person name="Jeffries C.D."/>
            <person name="Chain P."/>
            <person name="Saunders E."/>
            <person name="Brettin T."/>
            <person name="Detter J.C."/>
            <person name="Han C."/>
            <person name="Goker M."/>
            <person name="Bristow J."/>
            <person name="Eisen J.A."/>
            <person name="Markowitz V."/>
            <person name="Hugenholtz P."/>
            <person name="Kyrpides N.C."/>
            <person name="Klenk H.P."/>
            <person name="Lapidus A."/>
        </authorList>
    </citation>
    <scope>NUCLEOTIDE SEQUENCE [LARGE SCALE GENOMIC DNA]</scope>
    <source>
        <strain evidence="3">ATCC 9321 / DSM 20548 / JCM 6508 / NCTC 11806 / PC1</strain>
    </source>
</reference>
<name>C7RGK3_ANAPD</name>
<gene>
    <name evidence="2" type="ordered locus">Apre_0569</name>
</gene>
<organism evidence="2 3">
    <name type="scientific">Anaerococcus prevotii (strain ATCC 9321 / DSM 20548 / JCM 6508 / NCTC 11806 / PC1)</name>
    <name type="common">Peptostreptococcus prevotii</name>
    <name type="synonym">Peptococcus prevotii</name>
    <dbReference type="NCBI Taxonomy" id="525919"/>
    <lineage>
        <taxon>Bacteria</taxon>
        <taxon>Bacillati</taxon>
        <taxon>Bacillota</taxon>
        <taxon>Tissierellia</taxon>
        <taxon>Tissierellales</taxon>
        <taxon>Peptoniphilaceae</taxon>
        <taxon>Anaerococcus</taxon>
    </lineage>
</organism>
<dbReference type="Proteomes" id="UP000002294">
    <property type="component" value="Chromosome"/>
</dbReference>
<evidence type="ECO:0000256" key="1">
    <source>
        <dbReference type="SAM" id="SignalP"/>
    </source>
</evidence>
<accession>C7RGK3</accession>
<dbReference type="RefSeq" id="WP_015777525.1">
    <property type="nucleotide sequence ID" value="NC_013171.1"/>
</dbReference>
<evidence type="ECO:0000313" key="3">
    <source>
        <dbReference type="Proteomes" id="UP000002294"/>
    </source>
</evidence>
<sequence>MKLKKAILFVFLLTLSLSSNINRGKQVAGIDLDPDDIIIDMFFVKEDVSLI</sequence>
<protein>
    <submittedName>
        <fullName evidence="2">Uncharacterized protein</fullName>
    </submittedName>
</protein>
<evidence type="ECO:0000313" key="2">
    <source>
        <dbReference type="EMBL" id="ACV28614.1"/>
    </source>
</evidence>